<accession>A0ABY5DSX4</accession>
<evidence type="ECO:0000313" key="4">
    <source>
        <dbReference type="Proteomes" id="UP001056035"/>
    </source>
</evidence>
<name>A0ABY5DSX4_9ACTN</name>
<evidence type="ECO:0000256" key="1">
    <source>
        <dbReference type="SAM" id="MobiDB-lite"/>
    </source>
</evidence>
<reference evidence="3 4" key="1">
    <citation type="submission" date="2022-06" db="EMBL/GenBank/DDBJ databases">
        <title>Paraconexibacter antarcticus.</title>
        <authorList>
            <person name="Kim C.S."/>
        </authorList>
    </citation>
    <scope>NUCLEOTIDE SEQUENCE [LARGE SCALE GENOMIC DNA]</scope>
    <source>
        <strain evidence="3 4">02-257</strain>
    </source>
</reference>
<gene>
    <name evidence="3" type="ORF">NBH00_24950</name>
</gene>
<protein>
    <submittedName>
        <fullName evidence="3">Uncharacterized protein</fullName>
    </submittedName>
</protein>
<keyword evidence="2" id="KW-0812">Transmembrane</keyword>
<feature type="transmembrane region" description="Helical" evidence="2">
    <location>
        <begin position="36"/>
        <end position="57"/>
    </location>
</feature>
<organism evidence="3 4">
    <name type="scientific">Paraconexibacter antarcticus</name>
    <dbReference type="NCBI Taxonomy" id="2949664"/>
    <lineage>
        <taxon>Bacteria</taxon>
        <taxon>Bacillati</taxon>
        <taxon>Actinomycetota</taxon>
        <taxon>Thermoleophilia</taxon>
        <taxon>Solirubrobacterales</taxon>
        <taxon>Paraconexibacteraceae</taxon>
        <taxon>Paraconexibacter</taxon>
    </lineage>
</organism>
<dbReference type="RefSeq" id="WP_254571271.1">
    <property type="nucleotide sequence ID" value="NZ_CP098502.1"/>
</dbReference>
<proteinExistence type="predicted"/>
<sequence>MGATVTYLLAVLACGLVLSSMRPSRGKRPPGRGATAARAAMWAAWIYGGGGLAVLFWEIHPRTALGIVLSLLVGVLAVHYGPGRDVSGPDTDQDGGSGGGGGGEPRRPSPSPTPLGGPEIDWHAFDEARHAWERPLTPTR</sequence>
<keyword evidence="2" id="KW-0472">Membrane</keyword>
<feature type="region of interest" description="Disordered" evidence="1">
    <location>
        <begin position="82"/>
        <end position="122"/>
    </location>
</feature>
<dbReference type="EMBL" id="CP098502">
    <property type="protein sequence ID" value="UTI64570.1"/>
    <property type="molecule type" value="Genomic_DNA"/>
</dbReference>
<feature type="transmembrane region" description="Helical" evidence="2">
    <location>
        <begin position="64"/>
        <end position="81"/>
    </location>
</feature>
<evidence type="ECO:0000313" key="3">
    <source>
        <dbReference type="EMBL" id="UTI64570.1"/>
    </source>
</evidence>
<evidence type="ECO:0000256" key="2">
    <source>
        <dbReference type="SAM" id="Phobius"/>
    </source>
</evidence>
<keyword evidence="2" id="KW-1133">Transmembrane helix</keyword>
<dbReference type="Proteomes" id="UP001056035">
    <property type="component" value="Chromosome"/>
</dbReference>
<keyword evidence="4" id="KW-1185">Reference proteome</keyword>